<evidence type="ECO:0000256" key="10">
    <source>
        <dbReference type="RuleBase" id="RU361129"/>
    </source>
</evidence>
<feature type="domain" description="CUT" evidence="13">
    <location>
        <begin position="313"/>
        <end position="400"/>
    </location>
</feature>
<dbReference type="SUPFAM" id="SSF46689">
    <property type="entry name" value="Homeodomain-like"/>
    <property type="match status" value="1"/>
</dbReference>
<keyword evidence="5 8" id="KW-0371">Homeobox</keyword>
<dbReference type="CDD" id="cd00086">
    <property type="entry name" value="homeodomain"/>
    <property type="match status" value="1"/>
</dbReference>
<evidence type="ECO:0000313" key="15">
    <source>
        <dbReference type="Proteomes" id="UP000230233"/>
    </source>
</evidence>
<comment type="caution">
    <text evidence="14">The sequence shown here is derived from an EMBL/GenBank/DDBJ whole genome shotgun (WGS) entry which is preliminary data.</text>
</comment>
<dbReference type="GO" id="GO:0000981">
    <property type="term" value="F:DNA-binding transcription factor activity, RNA polymerase II-specific"/>
    <property type="evidence" value="ECO:0007669"/>
    <property type="project" value="TreeGrafter"/>
</dbReference>
<dbReference type="OrthoDB" id="10068888at2759"/>
<dbReference type="PANTHER" id="PTHR14057:SF32">
    <property type="entry name" value="HOMEOBOX PROTEIN CEH-21-RELATED"/>
    <property type="match status" value="1"/>
</dbReference>
<sequence>MMSEFYNDQHFSNLDCAETVASALFPDLTTTHSNDLPDQYPVTFPPIVTSSSYPSEEYGSKFQASMPPFDDQWNTPNQSSDLTATYRNKLPDQYPVTFPPIVSNSSYPSGQNESNFQSSTPSFDEHCNTPNEFLDLTATYRNDLPDQYPVTFPPIVTNRSHPSDGYGSNFQSSSFDFIPYNVDWYFQNSISESPQNEQQFSTSCSSNSSFLAPSPTPSIATSVASEDSMPILDFYPPEGPSMISLWKKLTMPGKNLFIRIFNNLELDDDKKREYLERMDIQEEVKAHMDSSEEIEKQMDDQTASVLNLDARPSKITLNTADLLFRNEENRRNLTYKGMSLSQQMFSTLVLRRPGWHYPELLRRRNPWQSLMQLAKKSYVRIFNWLNLDDDKKSEYLKIMEIEEEVKAHMHSSEEIAKKMDDQAAFIPNLDARPPVGTTMNTIDLIIQNEKNRRIFFYKRRRLTPPTFSTLVLRKSQCLYARLLKRTKSWEALTEKRRKPYVRIYNWLKLDDDKKREYLEIVEIQMKLKQHMDPIEENPKQKKVLPKFSEVETEAEPMEPLVKQQATTASSAPAHSPPSTNIPSPSPASSNTSMINLDASLPNGISINTVDIINACEISRRRFEFNGEMLSKMTFSKLVLERTYNHYARICRNRKPWESLTAMGKALHVRIYNWVQLNDDEKKAYLEMMEKMNNQPVECEEKKTRTKFTKSQQKKKRKRGIQTKFTAYQKKTLKAAFRECSYPTTVNKRSLAKKLNLPFIVIQNYFFESS</sequence>
<comment type="subcellular location">
    <subcellularLocation>
        <location evidence="1 8 9">Nucleus</location>
    </subcellularLocation>
</comment>
<feature type="domain" description="Homeobox" evidence="12">
    <location>
        <begin position="715"/>
        <end position="769"/>
    </location>
</feature>
<dbReference type="PROSITE" id="PS50071">
    <property type="entry name" value="HOMEOBOX_2"/>
    <property type="match status" value="1"/>
</dbReference>
<dbReference type="InterPro" id="IPR051649">
    <property type="entry name" value="CUT_Homeobox"/>
</dbReference>
<dbReference type="SMART" id="SM00389">
    <property type="entry name" value="HOX"/>
    <property type="match status" value="1"/>
</dbReference>
<evidence type="ECO:0000256" key="7">
    <source>
        <dbReference type="ARBA" id="ARBA00023242"/>
    </source>
</evidence>
<proteinExistence type="inferred from homology"/>
<dbReference type="Pfam" id="PF00046">
    <property type="entry name" value="Homeodomain"/>
    <property type="match status" value="1"/>
</dbReference>
<evidence type="ECO:0000256" key="2">
    <source>
        <dbReference type="ARBA" id="ARBA00008190"/>
    </source>
</evidence>
<feature type="region of interest" description="Disordered" evidence="11">
    <location>
        <begin position="696"/>
        <end position="719"/>
    </location>
</feature>
<keyword evidence="6 10" id="KW-0804">Transcription</keyword>
<dbReference type="Proteomes" id="UP000230233">
    <property type="component" value="Chromosome IV"/>
</dbReference>
<dbReference type="EMBL" id="PDUG01000004">
    <property type="protein sequence ID" value="PIC31973.1"/>
    <property type="molecule type" value="Genomic_DNA"/>
</dbReference>
<feature type="region of interest" description="Disordered" evidence="11">
    <location>
        <begin position="554"/>
        <end position="594"/>
    </location>
</feature>
<dbReference type="GO" id="GO:0000978">
    <property type="term" value="F:RNA polymerase II cis-regulatory region sequence-specific DNA binding"/>
    <property type="evidence" value="ECO:0007669"/>
    <property type="project" value="TreeGrafter"/>
</dbReference>
<dbReference type="SUPFAM" id="SSF47413">
    <property type="entry name" value="lambda repressor-like DNA-binding domains"/>
    <property type="match status" value="3"/>
</dbReference>
<evidence type="ECO:0000259" key="12">
    <source>
        <dbReference type="PROSITE" id="PS50071"/>
    </source>
</evidence>
<evidence type="ECO:0000256" key="3">
    <source>
        <dbReference type="ARBA" id="ARBA00023015"/>
    </source>
</evidence>
<evidence type="ECO:0000313" key="14">
    <source>
        <dbReference type="EMBL" id="PIC31973.1"/>
    </source>
</evidence>
<feature type="domain" description="CUT" evidence="13">
    <location>
        <begin position="602"/>
        <end position="689"/>
    </location>
</feature>
<reference evidence="14" key="1">
    <citation type="journal article" date="2018" name="Science">
        <title>Rapid genome shrinkage in a self-fertile nematode reveals sperm competition proteins.</title>
        <authorList>
            <person name="Yin D."/>
            <person name="Schwarz E.M."/>
            <person name="Thomas C.G."/>
            <person name="Felde R.L."/>
            <person name="Korf I.F."/>
            <person name="Cutter A.D."/>
            <person name="Schartner C.M."/>
            <person name="Ralston E.J."/>
            <person name="Meyer B.J."/>
            <person name="Haag E.S."/>
        </authorList>
    </citation>
    <scope>NUCLEOTIDE SEQUENCE</scope>
    <source>
        <strain evidence="14">JU1422</strain>
    </source>
</reference>
<feature type="compositionally biased region" description="Basic residues" evidence="11">
    <location>
        <begin position="703"/>
        <end position="719"/>
    </location>
</feature>
<dbReference type="Pfam" id="PF02376">
    <property type="entry name" value="CUT"/>
    <property type="match status" value="3"/>
</dbReference>
<feature type="compositionally biased region" description="Polar residues" evidence="11">
    <location>
        <begin position="103"/>
        <end position="122"/>
    </location>
</feature>
<dbReference type="PANTHER" id="PTHR14057">
    <property type="entry name" value="TRANSCRIPTION FACTOR ONECUT"/>
    <property type="match status" value="1"/>
</dbReference>
<dbReference type="PROSITE" id="PS51042">
    <property type="entry name" value="CUT"/>
    <property type="match status" value="3"/>
</dbReference>
<dbReference type="GO" id="GO:0005634">
    <property type="term" value="C:nucleus"/>
    <property type="evidence" value="ECO:0007669"/>
    <property type="project" value="UniProtKB-SubCell"/>
</dbReference>
<evidence type="ECO:0000256" key="1">
    <source>
        <dbReference type="ARBA" id="ARBA00004123"/>
    </source>
</evidence>
<evidence type="ECO:0000256" key="8">
    <source>
        <dbReference type="PROSITE-ProRule" id="PRU00108"/>
    </source>
</evidence>
<organism evidence="14 15">
    <name type="scientific">Caenorhabditis nigoni</name>
    <dbReference type="NCBI Taxonomy" id="1611254"/>
    <lineage>
        <taxon>Eukaryota</taxon>
        <taxon>Metazoa</taxon>
        <taxon>Ecdysozoa</taxon>
        <taxon>Nematoda</taxon>
        <taxon>Chromadorea</taxon>
        <taxon>Rhabditida</taxon>
        <taxon>Rhabditina</taxon>
        <taxon>Rhabditomorpha</taxon>
        <taxon>Rhabditoidea</taxon>
        <taxon>Rhabditidae</taxon>
        <taxon>Peloderinae</taxon>
        <taxon>Caenorhabditis</taxon>
    </lineage>
</organism>
<gene>
    <name evidence="14" type="primary">Cnig_chr_IV.g12485</name>
    <name evidence="14" type="ORF">B9Z55_012485</name>
</gene>
<keyword evidence="4 8" id="KW-0238">DNA-binding</keyword>
<evidence type="ECO:0000256" key="6">
    <source>
        <dbReference type="ARBA" id="ARBA00023163"/>
    </source>
</evidence>
<evidence type="ECO:0000256" key="4">
    <source>
        <dbReference type="ARBA" id="ARBA00023125"/>
    </source>
</evidence>
<dbReference type="Gene3D" id="1.10.10.60">
    <property type="entry name" value="Homeodomain-like"/>
    <property type="match status" value="1"/>
</dbReference>
<dbReference type="InterPro" id="IPR009057">
    <property type="entry name" value="Homeodomain-like_sf"/>
</dbReference>
<keyword evidence="7 8" id="KW-0539">Nucleus</keyword>
<keyword evidence="15" id="KW-1185">Reference proteome</keyword>
<feature type="region of interest" description="Disordered" evidence="11">
    <location>
        <begin position="103"/>
        <end position="124"/>
    </location>
</feature>
<feature type="compositionally biased region" description="Low complexity" evidence="11">
    <location>
        <begin position="565"/>
        <end position="592"/>
    </location>
</feature>
<accession>A0A2G5TXL1</accession>
<keyword evidence="3 10" id="KW-0805">Transcription regulation</keyword>
<dbReference type="InterPro" id="IPR010982">
    <property type="entry name" value="Lambda_DNA-bd_dom_sf"/>
</dbReference>
<dbReference type="InterPro" id="IPR003350">
    <property type="entry name" value="CUT_dom"/>
</dbReference>
<protein>
    <recommendedName>
        <fullName evidence="10">Homeobox protein cut-like</fullName>
    </recommendedName>
</protein>
<comment type="similarity">
    <text evidence="2 10">Belongs to the CUT homeobox family.</text>
</comment>
<evidence type="ECO:0000256" key="9">
    <source>
        <dbReference type="RuleBase" id="RU000682"/>
    </source>
</evidence>
<dbReference type="InterPro" id="IPR001356">
    <property type="entry name" value="HD"/>
</dbReference>
<feature type="domain" description="CUT" evidence="13">
    <location>
        <begin position="435"/>
        <end position="522"/>
    </location>
</feature>
<evidence type="ECO:0000259" key="13">
    <source>
        <dbReference type="PROSITE" id="PS51042"/>
    </source>
</evidence>
<evidence type="ECO:0000256" key="11">
    <source>
        <dbReference type="SAM" id="MobiDB-lite"/>
    </source>
</evidence>
<dbReference type="Gene3D" id="1.10.260.40">
    <property type="entry name" value="lambda repressor-like DNA-binding domains"/>
    <property type="match status" value="3"/>
</dbReference>
<name>A0A2G5TXL1_9PELO</name>
<dbReference type="AlphaFoldDB" id="A0A2G5TXL1"/>
<evidence type="ECO:0000256" key="5">
    <source>
        <dbReference type="ARBA" id="ARBA00023155"/>
    </source>
</evidence>